<name>A0AAD8XSB3_9STRA</name>
<proteinExistence type="inferred from homology"/>
<gene>
    <name evidence="4" type="ORF">QTG54_016462</name>
</gene>
<feature type="domain" description="Sulfotransferase" evidence="3">
    <location>
        <begin position="69"/>
        <end position="355"/>
    </location>
</feature>
<organism evidence="4 5">
    <name type="scientific">Skeletonema marinoi</name>
    <dbReference type="NCBI Taxonomy" id="267567"/>
    <lineage>
        <taxon>Eukaryota</taxon>
        <taxon>Sar</taxon>
        <taxon>Stramenopiles</taxon>
        <taxon>Ochrophyta</taxon>
        <taxon>Bacillariophyta</taxon>
        <taxon>Coscinodiscophyceae</taxon>
        <taxon>Thalassiosirophycidae</taxon>
        <taxon>Thalassiosirales</taxon>
        <taxon>Skeletonemataceae</taxon>
        <taxon>Skeletonema</taxon>
        <taxon>Skeletonema marinoi-dohrnii complex</taxon>
    </lineage>
</organism>
<dbReference type="EC" id="2.8.2.-" evidence="4"/>
<dbReference type="AlphaFoldDB" id="A0AAD8XSB3"/>
<protein>
    <submittedName>
        <fullName evidence="4">Sulfotransferase family protein</fullName>
        <ecNumber evidence="4">2.8.2.-</ecNumber>
    </submittedName>
</protein>
<reference evidence="4" key="1">
    <citation type="submission" date="2023-06" db="EMBL/GenBank/DDBJ databases">
        <title>Survivors Of The Sea: Transcriptome response of Skeletonema marinoi to long-term dormancy.</title>
        <authorList>
            <person name="Pinder M.I.M."/>
            <person name="Kourtchenko O."/>
            <person name="Robertson E.K."/>
            <person name="Larsson T."/>
            <person name="Maumus F."/>
            <person name="Osuna-Cruz C.M."/>
            <person name="Vancaester E."/>
            <person name="Stenow R."/>
            <person name="Vandepoele K."/>
            <person name="Ploug H."/>
            <person name="Bruchert V."/>
            <person name="Godhe A."/>
            <person name="Topel M."/>
        </authorList>
    </citation>
    <scope>NUCLEOTIDE SEQUENCE</scope>
    <source>
        <strain evidence="4">R05AC</strain>
    </source>
</reference>
<evidence type="ECO:0000256" key="2">
    <source>
        <dbReference type="ARBA" id="ARBA00022679"/>
    </source>
</evidence>
<sequence>MALIKNVGKAVLGLAVLIGSIGKFAPHLFFDLPFPFSVILWVTTGNSMPMYFMPDAWKEDEIDSWMKDGDLVVATGAKSGTTFMLYCTHQIRTKGTDLDDELFPDVSLATPWMDLKQSRTGSWAEQKDRYNDTVLSNGRKLKEYWDNPAFPFRIFKSHYAPPELPVRKKGGKQIKYLAMARNGLDVAASMTNFYSSHTDEFRKVWGGFPPDISGEDHAADEPPAAVKDMLPTGPMAEIYFGYVKKWWAFRNDPNVLYMHYADVRKDLKGHVSKIAKFLEVDLNQNELDVVTKRCGIEHMKSLPDKFGYKMPLNLDKGLWDSEKDTIVKTGAMVNTGEVGKGKAKFHPKVVEQWRKAEEDMLGDDPDLLNWARNGGKY</sequence>
<comment type="similarity">
    <text evidence="1">Belongs to the sulfotransferase 1 family.</text>
</comment>
<dbReference type="GO" id="GO:0008146">
    <property type="term" value="F:sulfotransferase activity"/>
    <property type="evidence" value="ECO:0007669"/>
    <property type="project" value="InterPro"/>
</dbReference>
<dbReference type="SUPFAM" id="SSF52540">
    <property type="entry name" value="P-loop containing nucleoside triphosphate hydrolases"/>
    <property type="match status" value="1"/>
</dbReference>
<evidence type="ECO:0000256" key="1">
    <source>
        <dbReference type="ARBA" id="ARBA00005771"/>
    </source>
</evidence>
<keyword evidence="5" id="KW-1185">Reference proteome</keyword>
<comment type="caution">
    <text evidence="4">The sequence shown here is derived from an EMBL/GenBank/DDBJ whole genome shotgun (WGS) entry which is preliminary data.</text>
</comment>
<evidence type="ECO:0000313" key="5">
    <source>
        <dbReference type="Proteomes" id="UP001224775"/>
    </source>
</evidence>
<dbReference type="PANTHER" id="PTHR11783">
    <property type="entry name" value="SULFOTRANSFERASE SULT"/>
    <property type="match status" value="1"/>
</dbReference>
<dbReference type="EMBL" id="JATAAI010000056">
    <property type="protein sequence ID" value="KAK1732924.1"/>
    <property type="molecule type" value="Genomic_DNA"/>
</dbReference>
<dbReference type="InterPro" id="IPR027417">
    <property type="entry name" value="P-loop_NTPase"/>
</dbReference>
<dbReference type="Proteomes" id="UP001224775">
    <property type="component" value="Unassembled WGS sequence"/>
</dbReference>
<dbReference type="Gene3D" id="3.40.50.300">
    <property type="entry name" value="P-loop containing nucleotide triphosphate hydrolases"/>
    <property type="match status" value="1"/>
</dbReference>
<keyword evidence="2 4" id="KW-0808">Transferase</keyword>
<dbReference type="InterPro" id="IPR000863">
    <property type="entry name" value="Sulfotransferase_dom"/>
</dbReference>
<evidence type="ECO:0000259" key="3">
    <source>
        <dbReference type="Pfam" id="PF00685"/>
    </source>
</evidence>
<evidence type="ECO:0000313" key="4">
    <source>
        <dbReference type="EMBL" id="KAK1732924.1"/>
    </source>
</evidence>
<accession>A0AAD8XSB3</accession>
<dbReference type="Pfam" id="PF00685">
    <property type="entry name" value="Sulfotransfer_1"/>
    <property type="match status" value="1"/>
</dbReference>